<dbReference type="EMBL" id="DTMZ01000169">
    <property type="protein sequence ID" value="HGD13768.1"/>
    <property type="molecule type" value="Genomic_DNA"/>
</dbReference>
<feature type="domain" description="Methyltransferase" evidence="2">
    <location>
        <begin position="43"/>
        <end position="135"/>
    </location>
</feature>
<reference evidence="3" key="1">
    <citation type="journal article" date="2020" name="mSystems">
        <title>Genome- and Community-Level Interaction Insights into Carbon Utilization and Element Cycling Functions of Hydrothermarchaeota in Hydrothermal Sediment.</title>
        <authorList>
            <person name="Zhou Z."/>
            <person name="Liu Y."/>
            <person name="Xu W."/>
            <person name="Pan J."/>
            <person name="Luo Z.H."/>
            <person name="Li M."/>
        </authorList>
    </citation>
    <scope>NUCLEOTIDE SEQUENCE [LARGE SCALE GENOMIC DNA]</scope>
    <source>
        <strain evidence="3">SpSt-914</strain>
    </source>
</reference>
<evidence type="ECO:0000313" key="3">
    <source>
        <dbReference type="EMBL" id="HGD13768.1"/>
    </source>
</evidence>
<dbReference type="GO" id="GO:0008168">
    <property type="term" value="F:methyltransferase activity"/>
    <property type="evidence" value="ECO:0007669"/>
    <property type="project" value="UniProtKB-KW"/>
</dbReference>
<sequence length="263" mass="30525">MAIPFSRFARFYDRFMEKFVDYPDWVNYVERIFRRFRQRPRVILDLACGTGIPTILFAQRGYRLFAVDRSPEMLSVLAAKKGDLPIQLINADIRDFVLPEPVDAAISLYDSINYLLTPEDLTRCFHCVQQALLPGCIFVFDMNTLYGLKQQWGTRTLTRENEELVSIWQCRFDPETNISDLHLTFWEKLPDGTLGTKYEEKHQERAYTTNEVRTALKNAGFEKTRIFHHGTLLPVSPISVRMMVVAQKPAQPKRKICNPLAAN</sequence>
<dbReference type="Gene3D" id="2.20.25.110">
    <property type="entry name" value="S-adenosyl-L-methionine-dependent methyltransferases"/>
    <property type="match status" value="1"/>
</dbReference>
<evidence type="ECO:0000256" key="1">
    <source>
        <dbReference type="ARBA" id="ARBA00022679"/>
    </source>
</evidence>
<organism evidence="3">
    <name type="scientific">candidate division WOR-3 bacterium</name>
    <dbReference type="NCBI Taxonomy" id="2052148"/>
    <lineage>
        <taxon>Bacteria</taxon>
        <taxon>Bacteria division WOR-3</taxon>
    </lineage>
</organism>
<proteinExistence type="predicted"/>
<evidence type="ECO:0000259" key="2">
    <source>
        <dbReference type="Pfam" id="PF13649"/>
    </source>
</evidence>
<dbReference type="Gene3D" id="3.40.50.150">
    <property type="entry name" value="Vaccinia Virus protein VP39"/>
    <property type="match status" value="1"/>
</dbReference>
<dbReference type="AlphaFoldDB" id="A0A7V3PUV0"/>
<dbReference type="CDD" id="cd02440">
    <property type="entry name" value="AdoMet_MTases"/>
    <property type="match status" value="1"/>
</dbReference>
<dbReference type="SUPFAM" id="SSF53335">
    <property type="entry name" value="S-adenosyl-L-methionine-dependent methyltransferases"/>
    <property type="match status" value="1"/>
</dbReference>
<gene>
    <name evidence="3" type="ORF">ENX16_06815</name>
</gene>
<dbReference type="GO" id="GO:0032259">
    <property type="term" value="P:methylation"/>
    <property type="evidence" value="ECO:0007669"/>
    <property type="project" value="UniProtKB-KW"/>
</dbReference>
<protein>
    <submittedName>
        <fullName evidence="3">Class I SAM-dependent methyltransferase</fullName>
    </submittedName>
</protein>
<dbReference type="Pfam" id="PF13649">
    <property type="entry name" value="Methyltransf_25"/>
    <property type="match status" value="1"/>
</dbReference>
<accession>A0A7V3PUV0</accession>
<name>A0A7V3PUV0_UNCW3</name>
<dbReference type="InterPro" id="IPR041698">
    <property type="entry name" value="Methyltransf_25"/>
</dbReference>
<keyword evidence="1 3" id="KW-0808">Transferase</keyword>
<dbReference type="InterPro" id="IPR029063">
    <property type="entry name" value="SAM-dependent_MTases_sf"/>
</dbReference>
<keyword evidence="3" id="KW-0489">Methyltransferase</keyword>
<dbReference type="PANTHER" id="PTHR43861">
    <property type="entry name" value="TRANS-ACONITATE 2-METHYLTRANSFERASE-RELATED"/>
    <property type="match status" value="1"/>
</dbReference>
<comment type="caution">
    <text evidence="3">The sequence shown here is derived from an EMBL/GenBank/DDBJ whole genome shotgun (WGS) entry which is preliminary data.</text>
</comment>